<gene>
    <name evidence="1" type="ORF">GGR42_000972</name>
</gene>
<keyword evidence="2" id="KW-1185">Reference proteome</keyword>
<dbReference type="EMBL" id="JAATJJ010000001">
    <property type="protein sequence ID" value="NJB70510.1"/>
    <property type="molecule type" value="Genomic_DNA"/>
</dbReference>
<proteinExistence type="predicted"/>
<reference evidence="1 2" key="1">
    <citation type="submission" date="2020-03" db="EMBL/GenBank/DDBJ databases">
        <title>Genomic Encyclopedia of Type Strains, Phase IV (KMG-IV): sequencing the most valuable type-strain genomes for metagenomic binning, comparative biology and taxonomic classification.</title>
        <authorList>
            <person name="Goeker M."/>
        </authorList>
    </citation>
    <scope>NUCLEOTIDE SEQUENCE [LARGE SCALE GENOMIC DNA]</scope>
    <source>
        <strain evidence="1 2">DSM 29762</strain>
    </source>
</reference>
<dbReference type="RefSeq" id="WP_167961371.1">
    <property type="nucleotide sequence ID" value="NZ_JAATJJ010000001.1"/>
</dbReference>
<dbReference type="Pfam" id="PF13618">
    <property type="entry name" value="Gluconate_2-dh3"/>
    <property type="match status" value="1"/>
</dbReference>
<sequence length="196" mass="22314">MDRRKALKNTAMLVGATLSSGTLSTMLQSCQSQNRLDWTPQFFTEEQAQVVSEITDMILPRTETPGAKDLKVDIFVDLMFKETLSPEDQKHVLEGYEKFMAACEELHGKSFLKMNSDERAEVLKKVGEETNTFVPTVWGSKLIPQPPLDFYRRVKQFTLTGYFTSEEIGKNVLRFDPIPGSYKGCLPYNGENIWTI</sequence>
<evidence type="ECO:0000313" key="1">
    <source>
        <dbReference type="EMBL" id="NJB70510.1"/>
    </source>
</evidence>
<evidence type="ECO:0008006" key="3">
    <source>
        <dbReference type="Google" id="ProtNLM"/>
    </source>
</evidence>
<comment type="caution">
    <text evidence="1">The sequence shown here is derived from an EMBL/GenBank/DDBJ whole genome shotgun (WGS) entry which is preliminary data.</text>
</comment>
<dbReference type="Proteomes" id="UP000590442">
    <property type="component" value="Unassembled WGS sequence"/>
</dbReference>
<evidence type="ECO:0000313" key="2">
    <source>
        <dbReference type="Proteomes" id="UP000590442"/>
    </source>
</evidence>
<dbReference type="PROSITE" id="PS51257">
    <property type="entry name" value="PROKAR_LIPOPROTEIN"/>
    <property type="match status" value="1"/>
</dbReference>
<protein>
    <recommendedName>
        <fullName evidence="3">Gluconate 2-dehydrogenase subunit 3</fullName>
    </recommendedName>
</protein>
<dbReference type="InterPro" id="IPR027056">
    <property type="entry name" value="Gluconate_2DH_su3"/>
</dbReference>
<dbReference type="AlphaFoldDB" id="A0A846QU77"/>
<accession>A0A846QU77</accession>
<name>A0A846QU77_9FLAO</name>
<organism evidence="1 2">
    <name type="scientific">Saonia flava</name>
    <dbReference type="NCBI Taxonomy" id="523696"/>
    <lineage>
        <taxon>Bacteria</taxon>
        <taxon>Pseudomonadati</taxon>
        <taxon>Bacteroidota</taxon>
        <taxon>Flavobacteriia</taxon>
        <taxon>Flavobacteriales</taxon>
        <taxon>Flavobacteriaceae</taxon>
        <taxon>Saonia</taxon>
    </lineage>
</organism>